<dbReference type="AlphaFoldDB" id="A0A6G5AEU5"/>
<name>A0A6G5AEU5_RHIMP</name>
<proteinExistence type="predicted"/>
<dbReference type="EMBL" id="GIKN01007242">
    <property type="protein sequence ID" value="NIE49515.1"/>
    <property type="molecule type" value="Transcribed_RNA"/>
</dbReference>
<organism evidence="1">
    <name type="scientific">Rhipicephalus microplus</name>
    <name type="common">Cattle tick</name>
    <name type="synonym">Boophilus microplus</name>
    <dbReference type="NCBI Taxonomy" id="6941"/>
    <lineage>
        <taxon>Eukaryota</taxon>
        <taxon>Metazoa</taxon>
        <taxon>Ecdysozoa</taxon>
        <taxon>Arthropoda</taxon>
        <taxon>Chelicerata</taxon>
        <taxon>Arachnida</taxon>
        <taxon>Acari</taxon>
        <taxon>Parasitiformes</taxon>
        <taxon>Ixodida</taxon>
        <taxon>Ixodoidea</taxon>
        <taxon>Ixodidae</taxon>
        <taxon>Rhipicephalinae</taxon>
        <taxon>Rhipicephalus</taxon>
        <taxon>Boophilus</taxon>
    </lineage>
</organism>
<evidence type="ECO:0000313" key="1">
    <source>
        <dbReference type="EMBL" id="NIE49515.1"/>
    </source>
</evidence>
<reference evidence="1" key="1">
    <citation type="submission" date="2020-03" db="EMBL/GenBank/DDBJ databases">
        <title>A transcriptome and proteome of the tick Rhipicephalus microplus shaped by the genetic composition of its hosts and developmental stage.</title>
        <authorList>
            <person name="Garcia G.R."/>
            <person name="Ribeiro J.M.C."/>
            <person name="Maruyama S.R."/>
            <person name="Gardinasse L.G."/>
            <person name="Nelson K."/>
            <person name="Ferreira B.R."/>
            <person name="Andrade T.G."/>
            <person name="Santos I.K.F.M."/>
        </authorList>
    </citation>
    <scope>NUCLEOTIDE SEQUENCE</scope>
    <source>
        <strain evidence="1">NSGR</strain>
        <tissue evidence="1">Salivary glands</tissue>
    </source>
</reference>
<protein>
    <submittedName>
        <fullName evidence="1">Uncharacterized protein</fullName>
    </submittedName>
</protein>
<accession>A0A6G5AEU5</accession>
<sequence>MTNHSLVTSFVVNCKRVFIVQIPMVADVFHCTFLKIHRIQQIFVCDLSKSSTAIVLHSIVMRPLRFLCAFPSLINLVFCECSRMVSQYIYFKQLTSELKPTCQLRTTDSRGLHLLLLLSSSLMETAEYSYRIV</sequence>